<keyword evidence="6" id="KW-1185">Reference proteome</keyword>
<dbReference type="Proteomes" id="UP000035763">
    <property type="component" value="Unassembled WGS sequence"/>
</dbReference>
<dbReference type="Pfam" id="PF12840">
    <property type="entry name" value="HTH_20"/>
    <property type="match status" value="1"/>
</dbReference>
<feature type="domain" description="HTH arsR-type" evidence="4">
    <location>
        <begin position="19"/>
        <end position="103"/>
    </location>
</feature>
<comment type="caution">
    <text evidence="5">The sequence shown here is derived from an EMBL/GenBank/DDBJ whole genome shotgun (WGS) entry which is preliminary data.</text>
</comment>
<evidence type="ECO:0000256" key="1">
    <source>
        <dbReference type="ARBA" id="ARBA00023015"/>
    </source>
</evidence>
<evidence type="ECO:0000256" key="3">
    <source>
        <dbReference type="ARBA" id="ARBA00023163"/>
    </source>
</evidence>
<dbReference type="GO" id="GO:0003700">
    <property type="term" value="F:DNA-binding transcription factor activity"/>
    <property type="evidence" value="ECO:0007669"/>
    <property type="project" value="InterPro"/>
</dbReference>
<dbReference type="GO" id="GO:0003677">
    <property type="term" value="F:DNA binding"/>
    <property type="evidence" value="ECO:0007669"/>
    <property type="project" value="UniProtKB-KW"/>
</dbReference>
<dbReference type="SMART" id="SM00418">
    <property type="entry name" value="HTH_ARSR"/>
    <property type="match status" value="1"/>
</dbReference>
<organism evidence="5 6">
    <name type="scientific">Nostocoides australiense Ben110</name>
    <dbReference type="NCBI Taxonomy" id="1193182"/>
    <lineage>
        <taxon>Bacteria</taxon>
        <taxon>Bacillati</taxon>
        <taxon>Actinomycetota</taxon>
        <taxon>Actinomycetes</taxon>
        <taxon>Micrococcales</taxon>
        <taxon>Intrasporangiaceae</taxon>
        <taxon>Nostocoides</taxon>
    </lineage>
</organism>
<dbReference type="PANTHER" id="PTHR33154:SF15">
    <property type="entry name" value="REGULATORY PROTEIN ARSR"/>
    <property type="match status" value="1"/>
</dbReference>
<evidence type="ECO:0000313" key="5">
    <source>
        <dbReference type="EMBL" id="CCH73438.1"/>
    </source>
</evidence>
<evidence type="ECO:0000259" key="4">
    <source>
        <dbReference type="SMART" id="SM00418"/>
    </source>
</evidence>
<keyword evidence="3" id="KW-0804">Transcription</keyword>
<sequence>MPRQYVIAVMASNSLNAKSTFQTSALAHPARLRMLGLLRLEGPATATSLARRLGLNTGATSYHLRQLAQHGFIEEHAGRGNGRERWWRAAHQSTVTDSSALSTPEEHETHGAYVQAVGILYAEQLQRAVERHDLLPSPWRDAGTFSDWQLRLTPERAQGLRDRLVAVIEEYAEDADAAAATFVVNLNAYLHPDAVPERGQW</sequence>
<dbReference type="EMBL" id="CAJA01000196">
    <property type="protein sequence ID" value="CCH73438.1"/>
    <property type="molecule type" value="Genomic_DNA"/>
</dbReference>
<dbReference type="RefSeq" id="WP_235435504.1">
    <property type="nucleotide sequence ID" value="NZ_HG764815.1"/>
</dbReference>
<evidence type="ECO:0000313" key="6">
    <source>
        <dbReference type="Proteomes" id="UP000035763"/>
    </source>
</evidence>
<name>W6JVH5_9MICO</name>
<dbReference type="AlphaFoldDB" id="W6JVH5"/>
<dbReference type="CDD" id="cd00090">
    <property type="entry name" value="HTH_ARSR"/>
    <property type="match status" value="1"/>
</dbReference>
<dbReference type="InterPro" id="IPR011991">
    <property type="entry name" value="ArsR-like_HTH"/>
</dbReference>
<dbReference type="InterPro" id="IPR001845">
    <property type="entry name" value="HTH_ArsR_DNA-bd_dom"/>
</dbReference>
<keyword evidence="2" id="KW-0238">DNA-binding</keyword>
<dbReference type="Gene3D" id="1.10.10.10">
    <property type="entry name" value="Winged helix-like DNA-binding domain superfamily/Winged helix DNA-binding domain"/>
    <property type="match status" value="1"/>
</dbReference>
<evidence type="ECO:0000256" key="2">
    <source>
        <dbReference type="ARBA" id="ARBA00023125"/>
    </source>
</evidence>
<keyword evidence="1" id="KW-0805">Transcription regulation</keyword>
<dbReference type="InterPro" id="IPR036390">
    <property type="entry name" value="WH_DNA-bd_sf"/>
</dbReference>
<dbReference type="STRING" id="1193182.BN11_2750004"/>
<dbReference type="PANTHER" id="PTHR33154">
    <property type="entry name" value="TRANSCRIPTIONAL REGULATOR, ARSR FAMILY"/>
    <property type="match status" value="1"/>
</dbReference>
<gene>
    <name evidence="5" type="ORF">BN11_2750004</name>
</gene>
<reference evidence="5 6" key="1">
    <citation type="journal article" date="2013" name="ISME J.">
        <title>A metabolic model for members of the genus Tetrasphaera involved in enhanced biological phosphorus removal.</title>
        <authorList>
            <person name="Kristiansen R."/>
            <person name="Nguyen H.T.T."/>
            <person name="Saunders A.M."/>
            <person name="Nielsen J.L."/>
            <person name="Wimmer R."/>
            <person name="Le V.Q."/>
            <person name="McIlroy S.J."/>
            <person name="Petrovski S."/>
            <person name="Seviour R.J."/>
            <person name="Calteau A."/>
            <person name="Nielsen K.L."/>
            <person name="Nielsen P.H."/>
        </authorList>
    </citation>
    <scope>NUCLEOTIDE SEQUENCE [LARGE SCALE GENOMIC DNA]</scope>
    <source>
        <strain evidence="5 6">Ben110</strain>
    </source>
</reference>
<dbReference type="InterPro" id="IPR036388">
    <property type="entry name" value="WH-like_DNA-bd_sf"/>
</dbReference>
<dbReference type="InterPro" id="IPR051081">
    <property type="entry name" value="HTH_MetalResp_TranReg"/>
</dbReference>
<dbReference type="SUPFAM" id="SSF46785">
    <property type="entry name" value="Winged helix' DNA-binding domain"/>
    <property type="match status" value="1"/>
</dbReference>
<accession>W6JVH5</accession>
<protein>
    <submittedName>
        <fullName evidence="5">Predicted transcriptional regulator</fullName>
    </submittedName>
</protein>
<proteinExistence type="predicted"/>